<evidence type="ECO:0000313" key="2">
    <source>
        <dbReference type="Proteomes" id="UP000261948"/>
    </source>
</evidence>
<keyword evidence="2" id="KW-1185">Reference proteome</keyword>
<gene>
    <name evidence="1" type="ORF">DZC30_17455</name>
</gene>
<accession>A0A373FD65</accession>
<organism evidence="1 2">
    <name type="scientific">Comamonas testosteroni</name>
    <name type="common">Pseudomonas testosteroni</name>
    <dbReference type="NCBI Taxonomy" id="285"/>
    <lineage>
        <taxon>Bacteria</taxon>
        <taxon>Pseudomonadati</taxon>
        <taxon>Pseudomonadota</taxon>
        <taxon>Betaproteobacteria</taxon>
        <taxon>Burkholderiales</taxon>
        <taxon>Comamonadaceae</taxon>
        <taxon>Comamonas</taxon>
    </lineage>
</organism>
<reference evidence="1 2" key="1">
    <citation type="submission" date="2018-08" db="EMBL/GenBank/DDBJ databases">
        <title>Comamonas testosteroni strain SWCO2.</title>
        <authorList>
            <person name="Jiang N."/>
            <person name="Zhang X.Z."/>
        </authorList>
    </citation>
    <scope>NUCLEOTIDE SEQUENCE [LARGE SCALE GENOMIC DNA]</scope>
    <source>
        <strain evidence="1 2">SWCO2</strain>
    </source>
</reference>
<sequence length="427" mass="47111">MDPLGPEEKVQALRLSLNGENVNLPPLDVNKWLRRLTFFTATAIVALGLGLWASQHFQQGAAPAAQKKSMPMLGSTLYEGAGKQHFIRVFLQQESEPLVLQTVVDEFESGRRLAAPQQFSFDARDKAGAKPDWAQFRQYSDGNLYMVLQNRQFLVFNPLVHQFSDMTEGLKQLFPKELGVGIDYVEFQGDEWPDALRVQSGGQHFYVNWLARVIAPQERAAEVFAKAARNYTDVWQGYAFRPDGEGEPGSSYLLSFLGKSAPGQMRHMPQLVVYSLDTAIKGGFDEYQPIGDDLALKNADARSPGLITVTAVPPMKSVKGGRVLAMNDSRVLVTFDSLEAGGRGAVLQMLNTSNQQLVWSEKLSAMPLIKGDLQLQASAIQNGFYLRNGYAEPALMMDNEGKVVYEFKQSDGSAGSSGLNALKSLFD</sequence>
<evidence type="ECO:0000313" key="1">
    <source>
        <dbReference type="EMBL" id="RGE42083.1"/>
    </source>
</evidence>
<dbReference type="AlphaFoldDB" id="A0A373FD65"/>
<dbReference type="Proteomes" id="UP000261948">
    <property type="component" value="Unassembled WGS sequence"/>
</dbReference>
<protein>
    <submittedName>
        <fullName evidence="1">Uncharacterized protein</fullName>
    </submittedName>
</protein>
<comment type="caution">
    <text evidence="1">The sequence shown here is derived from an EMBL/GenBank/DDBJ whole genome shotgun (WGS) entry which is preliminary data.</text>
</comment>
<proteinExistence type="predicted"/>
<name>A0A373FD65_COMTE</name>
<dbReference type="EMBL" id="QURR01000025">
    <property type="protein sequence ID" value="RGE42083.1"/>
    <property type="molecule type" value="Genomic_DNA"/>
</dbReference>